<keyword evidence="2 6" id="KW-0378">Hydrolase</keyword>
<protein>
    <recommendedName>
        <fullName evidence="7">ATP-dependent RNA helicase</fullName>
        <ecNumber evidence="7">3.6.4.13</ecNumber>
    </recommendedName>
</protein>
<evidence type="ECO:0000259" key="10">
    <source>
        <dbReference type="PROSITE" id="PS51194"/>
    </source>
</evidence>
<reference evidence="11" key="1">
    <citation type="journal article" date="2020" name="Stud. Mycol.">
        <title>101 Dothideomycetes genomes: a test case for predicting lifestyles and emergence of pathogens.</title>
        <authorList>
            <person name="Haridas S."/>
            <person name="Albert R."/>
            <person name="Binder M."/>
            <person name="Bloem J."/>
            <person name="Labutti K."/>
            <person name="Salamov A."/>
            <person name="Andreopoulos B."/>
            <person name="Baker S."/>
            <person name="Barry K."/>
            <person name="Bills G."/>
            <person name="Bluhm B."/>
            <person name="Cannon C."/>
            <person name="Castanera R."/>
            <person name="Culley D."/>
            <person name="Daum C."/>
            <person name="Ezra D."/>
            <person name="Gonzalez J."/>
            <person name="Henrissat B."/>
            <person name="Kuo A."/>
            <person name="Liang C."/>
            <person name="Lipzen A."/>
            <person name="Lutzoni F."/>
            <person name="Magnuson J."/>
            <person name="Mondo S."/>
            <person name="Nolan M."/>
            <person name="Ohm R."/>
            <person name="Pangilinan J."/>
            <person name="Park H.-J."/>
            <person name="Ramirez L."/>
            <person name="Alfaro M."/>
            <person name="Sun H."/>
            <person name="Tritt A."/>
            <person name="Yoshinaga Y."/>
            <person name="Zwiers L.-H."/>
            <person name="Turgeon B."/>
            <person name="Goodwin S."/>
            <person name="Spatafora J."/>
            <person name="Crous P."/>
            <person name="Grigoriev I."/>
        </authorList>
    </citation>
    <scope>NUCLEOTIDE SEQUENCE</scope>
    <source>
        <strain evidence="11">Tuck. ex Michener</strain>
    </source>
</reference>
<evidence type="ECO:0000256" key="4">
    <source>
        <dbReference type="ARBA" id="ARBA00022840"/>
    </source>
</evidence>
<feature type="region of interest" description="Disordered" evidence="8">
    <location>
        <begin position="72"/>
        <end position="94"/>
    </location>
</feature>
<dbReference type="InterPro" id="IPR000629">
    <property type="entry name" value="RNA-helicase_DEAD-box_CS"/>
</dbReference>
<evidence type="ECO:0000259" key="9">
    <source>
        <dbReference type="PROSITE" id="PS51192"/>
    </source>
</evidence>
<dbReference type="GO" id="GO:0003723">
    <property type="term" value="F:RNA binding"/>
    <property type="evidence" value="ECO:0007669"/>
    <property type="project" value="UniProtKB-UniRule"/>
</dbReference>
<dbReference type="InterPro" id="IPR027417">
    <property type="entry name" value="P-loop_NTPase"/>
</dbReference>
<keyword evidence="12" id="KW-1185">Reference proteome</keyword>
<evidence type="ECO:0000256" key="8">
    <source>
        <dbReference type="SAM" id="MobiDB-lite"/>
    </source>
</evidence>
<accession>A0A6A6HJB5</accession>
<dbReference type="CDD" id="cd18787">
    <property type="entry name" value="SF2_C_DEAD"/>
    <property type="match status" value="1"/>
</dbReference>
<dbReference type="SUPFAM" id="SSF52540">
    <property type="entry name" value="P-loop containing nucleoside triphosphate hydrolases"/>
    <property type="match status" value="1"/>
</dbReference>
<evidence type="ECO:0000256" key="5">
    <source>
        <dbReference type="ARBA" id="ARBA00022884"/>
    </source>
</evidence>
<evidence type="ECO:0000256" key="6">
    <source>
        <dbReference type="RuleBase" id="RU000492"/>
    </source>
</evidence>
<dbReference type="PROSITE" id="PS51192">
    <property type="entry name" value="HELICASE_ATP_BIND_1"/>
    <property type="match status" value="1"/>
</dbReference>
<dbReference type="GO" id="GO:0016787">
    <property type="term" value="F:hydrolase activity"/>
    <property type="evidence" value="ECO:0007669"/>
    <property type="project" value="UniProtKB-KW"/>
</dbReference>
<evidence type="ECO:0000256" key="2">
    <source>
        <dbReference type="ARBA" id="ARBA00022801"/>
    </source>
</evidence>
<evidence type="ECO:0000256" key="3">
    <source>
        <dbReference type="ARBA" id="ARBA00022806"/>
    </source>
</evidence>
<dbReference type="SMART" id="SM00487">
    <property type="entry name" value="DEXDc"/>
    <property type="match status" value="1"/>
</dbReference>
<feature type="compositionally biased region" description="Low complexity" evidence="8">
    <location>
        <begin position="620"/>
        <end position="629"/>
    </location>
</feature>
<dbReference type="SMART" id="SM00490">
    <property type="entry name" value="HELICc"/>
    <property type="match status" value="1"/>
</dbReference>
<comment type="domain">
    <text evidence="7">The Q motif is unique to and characteristic of the DEAD box family of RNA helicases and controls ATP binding and hydrolysis.</text>
</comment>
<dbReference type="GO" id="GO:0005524">
    <property type="term" value="F:ATP binding"/>
    <property type="evidence" value="ECO:0007669"/>
    <property type="project" value="UniProtKB-UniRule"/>
</dbReference>
<evidence type="ECO:0000256" key="1">
    <source>
        <dbReference type="ARBA" id="ARBA00022741"/>
    </source>
</evidence>
<dbReference type="OrthoDB" id="193716at2759"/>
<keyword evidence="3 6" id="KW-0347">Helicase</keyword>
<name>A0A6A6HJB5_VIRVR</name>
<feature type="domain" description="Helicase ATP-binding" evidence="9">
    <location>
        <begin position="129"/>
        <end position="320"/>
    </location>
</feature>
<keyword evidence="5 7" id="KW-0694">RNA-binding</keyword>
<evidence type="ECO:0000313" key="12">
    <source>
        <dbReference type="Proteomes" id="UP000800092"/>
    </source>
</evidence>
<comment type="function">
    <text evidence="7">RNA helicase.</text>
</comment>
<dbReference type="PANTHER" id="PTHR24031">
    <property type="entry name" value="RNA HELICASE"/>
    <property type="match status" value="1"/>
</dbReference>
<dbReference type="InterPro" id="IPR001650">
    <property type="entry name" value="Helicase_C-like"/>
</dbReference>
<comment type="similarity">
    <text evidence="6">Belongs to the DEAD box helicase family.</text>
</comment>
<gene>
    <name evidence="11" type="ORF">EV356DRAFT_507324</name>
</gene>
<dbReference type="Proteomes" id="UP000800092">
    <property type="component" value="Unassembled WGS sequence"/>
</dbReference>
<dbReference type="GO" id="GO:0003724">
    <property type="term" value="F:RNA helicase activity"/>
    <property type="evidence" value="ECO:0007669"/>
    <property type="project" value="UniProtKB-EC"/>
</dbReference>
<sequence>MLGASRRCLASFTRKFSTSIPATRTSHPSPALERTRLITNRNAGFTLSSRKLHNGSRSWQNAAVEAEYRDEVNAQRPPSDQSINEANSGGPITRFDELSSRRLVHDNVVRTVTEEMGLKTMTDVQSLTIEEALKGTDIIAQAKTGTGKTLGFLLPILQNIIKVDPELAQRSRYNRSTAADIRAVVISPTRELAEQIAAEARRLTRNTSVIVQAAVGGTQKSQGLRTMQMQGCHLLVGTPGRLNDIFSDRYAGVEAPKLSALVLDEADRLLDAGFWPEINNFQRLLPDPSEQPRQTMMFSATVPREVVDLVQGTLKPGFKYVKTVSEDDVPTVERVVQHSVAARGFENLLPTLLELAERETKTRNETGERPFKAIVYFGSTAEVDLASSILYELGDGRQHPLAPAKFFSIHAKKTQPQRTAAADQFRATRSAILFSSDVTARGMDFPDVTHVIQVGLPRDRDTYIHRIGRTGRAGKEGEGWLIISDIEAGEVRNKLRGLPIRPNDTLETASIDMTRNAKVTPSVGRILSLIGQSAQRVDRGTKSKAYMAMLGNYQWFPKKQHLIDAMNQWTKFGWGWETPPAMSPNLVNRLGLSRIDGINVGHEDRQSSFRSGSGRGGFGSFDAPSPRGGPRSGGGGYGGSYDRASGPRPGPFERRSRGGYDGGFDGGYNRNSGRGFGRDDNGDGYGGGSGRRFGQDNNQDFGRGPFN</sequence>
<feature type="compositionally biased region" description="Gly residues" evidence="8">
    <location>
        <begin position="630"/>
        <end position="639"/>
    </location>
</feature>
<evidence type="ECO:0000256" key="7">
    <source>
        <dbReference type="RuleBase" id="RU365068"/>
    </source>
</evidence>
<dbReference type="EC" id="3.6.4.13" evidence="7"/>
<dbReference type="Gene3D" id="3.40.50.300">
    <property type="entry name" value="P-loop containing nucleotide triphosphate hydrolases"/>
    <property type="match status" value="2"/>
</dbReference>
<dbReference type="InterPro" id="IPR014001">
    <property type="entry name" value="Helicase_ATP-bd"/>
</dbReference>
<feature type="region of interest" description="Disordered" evidence="8">
    <location>
        <begin position="602"/>
        <end position="707"/>
    </location>
</feature>
<proteinExistence type="inferred from homology"/>
<feature type="compositionally biased region" description="Polar residues" evidence="8">
    <location>
        <begin position="76"/>
        <end position="87"/>
    </location>
</feature>
<keyword evidence="4 6" id="KW-0067">ATP-binding</keyword>
<dbReference type="PROSITE" id="PS51194">
    <property type="entry name" value="HELICASE_CTER"/>
    <property type="match status" value="1"/>
</dbReference>
<dbReference type="EMBL" id="ML991776">
    <property type="protein sequence ID" value="KAF2238235.1"/>
    <property type="molecule type" value="Genomic_DNA"/>
</dbReference>
<feature type="domain" description="Helicase C-terminal" evidence="10">
    <location>
        <begin position="354"/>
        <end position="514"/>
    </location>
</feature>
<dbReference type="PROSITE" id="PS00039">
    <property type="entry name" value="DEAD_ATP_HELICASE"/>
    <property type="match status" value="1"/>
</dbReference>
<dbReference type="Pfam" id="PF00270">
    <property type="entry name" value="DEAD"/>
    <property type="match status" value="1"/>
</dbReference>
<organism evidence="11 12">
    <name type="scientific">Viridothelium virens</name>
    <name type="common">Speckled blister lichen</name>
    <name type="synonym">Trypethelium virens</name>
    <dbReference type="NCBI Taxonomy" id="1048519"/>
    <lineage>
        <taxon>Eukaryota</taxon>
        <taxon>Fungi</taxon>
        <taxon>Dikarya</taxon>
        <taxon>Ascomycota</taxon>
        <taxon>Pezizomycotina</taxon>
        <taxon>Dothideomycetes</taxon>
        <taxon>Dothideomycetes incertae sedis</taxon>
        <taxon>Trypetheliales</taxon>
        <taxon>Trypetheliaceae</taxon>
        <taxon>Viridothelium</taxon>
    </lineage>
</organism>
<keyword evidence="1 6" id="KW-0547">Nucleotide-binding</keyword>
<evidence type="ECO:0000313" key="11">
    <source>
        <dbReference type="EMBL" id="KAF2238235.1"/>
    </source>
</evidence>
<dbReference type="InterPro" id="IPR011545">
    <property type="entry name" value="DEAD/DEAH_box_helicase_dom"/>
</dbReference>
<dbReference type="AlphaFoldDB" id="A0A6A6HJB5"/>
<comment type="catalytic activity">
    <reaction evidence="7">
        <text>ATP + H2O = ADP + phosphate + H(+)</text>
        <dbReference type="Rhea" id="RHEA:13065"/>
        <dbReference type="ChEBI" id="CHEBI:15377"/>
        <dbReference type="ChEBI" id="CHEBI:15378"/>
        <dbReference type="ChEBI" id="CHEBI:30616"/>
        <dbReference type="ChEBI" id="CHEBI:43474"/>
        <dbReference type="ChEBI" id="CHEBI:456216"/>
        <dbReference type="EC" id="3.6.4.13"/>
    </reaction>
</comment>
<dbReference type="Pfam" id="PF00271">
    <property type="entry name" value="Helicase_C"/>
    <property type="match status" value="1"/>
</dbReference>